<reference evidence="2 3" key="1">
    <citation type="submission" date="2015-02" db="EMBL/GenBank/DDBJ databases">
        <title>Genome Sequence of Jannaschia aquimarina DSM28248, a member of the Roseobacter clade.</title>
        <authorList>
            <person name="Voget S."/>
            <person name="Daniel R."/>
        </authorList>
    </citation>
    <scope>NUCLEOTIDE SEQUENCE [LARGE SCALE GENOMIC DNA]</scope>
    <source>
        <strain evidence="2 3">GSW-M26</strain>
    </source>
</reference>
<protein>
    <recommendedName>
        <fullName evidence="1">Methyltransferase type 11 domain-containing protein</fullName>
    </recommendedName>
</protein>
<dbReference type="GO" id="GO:0008757">
    <property type="term" value="F:S-adenosylmethionine-dependent methyltransferase activity"/>
    <property type="evidence" value="ECO:0007669"/>
    <property type="project" value="InterPro"/>
</dbReference>
<dbReference type="SUPFAM" id="SSF53335">
    <property type="entry name" value="S-adenosyl-L-methionine-dependent methyltransferases"/>
    <property type="match status" value="1"/>
</dbReference>
<dbReference type="PATRIC" id="fig|935700.4.peg.323"/>
<dbReference type="Gene3D" id="3.40.50.150">
    <property type="entry name" value="Vaccinia Virus protein VP39"/>
    <property type="match status" value="1"/>
</dbReference>
<keyword evidence="3" id="KW-1185">Reference proteome</keyword>
<comment type="caution">
    <text evidence="2">The sequence shown here is derived from an EMBL/GenBank/DDBJ whole genome shotgun (WGS) entry which is preliminary data.</text>
</comment>
<sequence>MGRSKQSGQNAADIAELLRCPVTHAPVHVSETGDLSIGDTPVQTVGDQPVLVNFAQSILDREILLTHGATSLVANRRQGRPWWKRLMLGENRITPASAAELVEMVSAQSETPTILIIGGGTVSDGAQILYDAPNLRVVSFDVYASPHTDFVADAHHIPILDQVVDAVWIEAVLEHVLTPAEVVDEIWRVLKPDGIVYAATPFLQPVHERAYDFTRFSESGHRWLFRRFDEIDRGVLAGPGTALFQQLRYAFGAVAGSRRIGSLLAAPFFWLRFIDRLAARDHGSDAASATFFMGRKSERTLSPKDMPALFRGVRK</sequence>
<organism evidence="2 3">
    <name type="scientific">Jannaschia aquimarina</name>
    <dbReference type="NCBI Taxonomy" id="935700"/>
    <lineage>
        <taxon>Bacteria</taxon>
        <taxon>Pseudomonadati</taxon>
        <taxon>Pseudomonadota</taxon>
        <taxon>Alphaproteobacteria</taxon>
        <taxon>Rhodobacterales</taxon>
        <taxon>Roseobacteraceae</taxon>
        <taxon>Jannaschia</taxon>
    </lineage>
</organism>
<dbReference type="EMBL" id="JYFE01000008">
    <property type="protein sequence ID" value="KIT17942.1"/>
    <property type="molecule type" value="Genomic_DNA"/>
</dbReference>
<gene>
    <name evidence="2" type="ORF">jaqu_02990</name>
</gene>
<name>A0A0D1CT49_9RHOB</name>
<dbReference type="Proteomes" id="UP000032232">
    <property type="component" value="Unassembled WGS sequence"/>
</dbReference>
<feature type="domain" description="Methyltransferase type 11" evidence="1">
    <location>
        <begin position="150"/>
        <end position="197"/>
    </location>
</feature>
<dbReference type="InterPro" id="IPR013216">
    <property type="entry name" value="Methyltransf_11"/>
</dbReference>
<dbReference type="Pfam" id="PF08241">
    <property type="entry name" value="Methyltransf_11"/>
    <property type="match status" value="1"/>
</dbReference>
<evidence type="ECO:0000259" key="1">
    <source>
        <dbReference type="Pfam" id="PF08241"/>
    </source>
</evidence>
<evidence type="ECO:0000313" key="3">
    <source>
        <dbReference type="Proteomes" id="UP000032232"/>
    </source>
</evidence>
<evidence type="ECO:0000313" key="2">
    <source>
        <dbReference type="EMBL" id="KIT17942.1"/>
    </source>
</evidence>
<dbReference type="AlphaFoldDB" id="A0A0D1CT49"/>
<accession>A0A0D1CT49</accession>
<proteinExistence type="predicted"/>
<dbReference type="InterPro" id="IPR029063">
    <property type="entry name" value="SAM-dependent_MTases_sf"/>
</dbReference>
<dbReference type="STRING" id="935700.jaqu_02990"/>